<keyword evidence="10" id="KW-1185">Reference proteome</keyword>
<keyword evidence="2 7" id="KW-0813">Transport</keyword>
<dbReference type="InterPro" id="IPR000515">
    <property type="entry name" value="MetI-like"/>
</dbReference>
<dbReference type="RefSeq" id="WP_256421903.1">
    <property type="nucleotide sequence ID" value="NZ_JANHDI010000009.1"/>
</dbReference>
<evidence type="ECO:0000256" key="1">
    <source>
        <dbReference type="ARBA" id="ARBA00004651"/>
    </source>
</evidence>
<feature type="transmembrane region" description="Helical" evidence="7">
    <location>
        <begin position="124"/>
        <end position="147"/>
    </location>
</feature>
<accession>A0ABD6CRJ1</accession>
<dbReference type="GO" id="GO:0005886">
    <property type="term" value="C:plasma membrane"/>
    <property type="evidence" value="ECO:0007669"/>
    <property type="project" value="UniProtKB-SubCell"/>
</dbReference>
<comment type="subcellular location">
    <subcellularLocation>
        <location evidence="1 7">Cell membrane</location>
        <topology evidence="1 7">Multi-pass membrane protein</topology>
    </subcellularLocation>
</comment>
<evidence type="ECO:0000313" key="9">
    <source>
        <dbReference type="EMBL" id="MFD1600366.1"/>
    </source>
</evidence>
<evidence type="ECO:0000259" key="8">
    <source>
        <dbReference type="PROSITE" id="PS50928"/>
    </source>
</evidence>
<evidence type="ECO:0000313" key="10">
    <source>
        <dbReference type="Proteomes" id="UP001597085"/>
    </source>
</evidence>
<dbReference type="SUPFAM" id="SSF161098">
    <property type="entry name" value="MetI-like"/>
    <property type="match status" value="1"/>
</dbReference>
<dbReference type="Pfam" id="PF00528">
    <property type="entry name" value="BPD_transp_1"/>
    <property type="match status" value="1"/>
</dbReference>
<evidence type="ECO:0000256" key="6">
    <source>
        <dbReference type="ARBA" id="ARBA00023136"/>
    </source>
</evidence>
<feature type="transmembrane region" description="Helical" evidence="7">
    <location>
        <begin position="87"/>
        <end position="112"/>
    </location>
</feature>
<dbReference type="EMBL" id="JBHUDK010000014">
    <property type="protein sequence ID" value="MFD1600366.1"/>
    <property type="molecule type" value="Genomic_DNA"/>
</dbReference>
<keyword evidence="5 7" id="KW-1133">Transmembrane helix</keyword>
<evidence type="ECO:0000256" key="3">
    <source>
        <dbReference type="ARBA" id="ARBA00022475"/>
    </source>
</evidence>
<keyword evidence="6 7" id="KW-0472">Membrane</keyword>
<reference evidence="9 10" key="1">
    <citation type="journal article" date="2019" name="Int. J. Syst. Evol. Microbiol.">
        <title>The Global Catalogue of Microorganisms (GCM) 10K type strain sequencing project: providing services to taxonomists for standard genome sequencing and annotation.</title>
        <authorList>
            <consortium name="The Broad Institute Genomics Platform"/>
            <consortium name="The Broad Institute Genome Sequencing Center for Infectious Disease"/>
            <person name="Wu L."/>
            <person name="Ma J."/>
        </authorList>
    </citation>
    <scope>NUCLEOTIDE SEQUENCE [LARGE SCALE GENOMIC DNA]</scope>
    <source>
        <strain evidence="9 10">CGMCC 1.12121</strain>
    </source>
</reference>
<comment type="caution">
    <text evidence="9">The sequence shown here is derived from an EMBL/GenBank/DDBJ whole genome shotgun (WGS) entry which is preliminary data.</text>
</comment>
<feature type="transmembrane region" description="Helical" evidence="7">
    <location>
        <begin position="200"/>
        <end position="225"/>
    </location>
</feature>
<evidence type="ECO:0000256" key="2">
    <source>
        <dbReference type="ARBA" id="ARBA00022448"/>
    </source>
</evidence>
<feature type="domain" description="ABC transmembrane type-1" evidence="8">
    <location>
        <begin position="88"/>
        <end position="278"/>
    </location>
</feature>
<gene>
    <name evidence="9" type="ORF">ACFSBX_15570</name>
</gene>
<keyword evidence="3" id="KW-1003">Cell membrane</keyword>
<comment type="similarity">
    <text evidence="7">Belongs to the binding-protein-dependent transport system permease family.</text>
</comment>
<feature type="transmembrane region" description="Helical" evidence="7">
    <location>
        <begin position="30"/>
        <end position="48"/>
    </location>
</feature>
<organism evidence="9 10">
    <name type="scientific">Halobellus rarus</name>
    <dbReference type="NCBI Taxonomy" id="1126237"/>
    <lineage>
        <taxon>Archaea</taxon>
        <taxon>Methanobacteriati</taxon>
        <taxon>Methanobacteriota</taxon>
        <taxon>Stenosarchaea group</taxon>
        <taxon>Halobacteria</taxon>
        <taxon>Halobacteriales</taxon>
        <taxon>Haloferacaceae</taxon>
        <taxon>Halobellus</taxon>
    </lineage>
</organism>
<protein>
    <submittedName>
        <fullName evidence="9">Carbohydrate ABC transporter permease</fullName>
    </submittedName>
</protein>
<dbReference type="InterPro" id="IPR035906">
    <property type="entry name" value="MetI-like_sf"/>
</dbReference>
<dbReference type="PROSITE" id="PS50928">
    <property type="entry name" value="ABC_TM1"/>
    <property type="match status" value="1"/>
</dbReference>
<evidence type="ECO:0000256" key="5">
    <source>
        <dbReference type="ARBA" id="ARBA00022989"/>
    </source>
</evidence>
<dbReference type="Proteomes" id="UP001597085">
    <property type="component" value="Unassembled WGS sequence"/>
</dbReference>
<evidence type="ECO:0000256" key="4">
    <source>
        <dbReference type="ARBA" id="ARBA00022692"/>
    </source>
</evidence>
<feature type="transmembrane region" description="Helical" evidence="7">
    <location>
        <begin position="159"/>
        <end position="179"/>
    </location>
</feature>
<proteinExistence type="inferred from homology"/>
<dbReference type="CDD" id="cd06261">
    <property type="entry name" value="TM_PBP2"/>
    <property type="match status" value="1"/>
</dbReference>
<name>A0ABD6CRJ1_9EURY</name>
<evidence type="ECO:0000256" key="7">
    <source>
        <dbReference type="RuleBase" id="RU363032"/>
    </source>
</evidence>
<dbReference type="Gene3D" id="1.10.3720.10">
    <property type="entry name" value="MetI-like"/>
    <property type="match status" value="1"/>
</dbReference>
<dbReference type="PANTHER" id="PTHR32243">
    <property type="entry name" value="MALTOSE TRANSPORT SYSTEM PERMEASE-RELATED"/>
    <property type="match status" value="1"/>
</dbReference>
<dbReference type="AlphaFoldDB" id="A0ABD6CRJ1"/>
<sequence length="293" mass="32199">MSTRNLPDIGSAVTFATENPRAALATAIKYGAGIIVAIWMLFPIYWMVTVSIQPQEVIMNWPPRFLFFTPVLEHYVTLFTEQNFGRYLFNSFVVAAGAVLISVIIGVPAAYSLSRMDVYGGHHIGFWILSTRMIPPLSIMVPLFIFFSDVGLDRSLLGLMIVHFLITLPMIIWIVKGFIDELPQSLEESAMVDGCNRIQAFREIVVPLVMPGIAAAGFISFIFSWNNFLLALVLTGGDTRTAPLVIQSSMGYLSINWGMLGAAGTVTVLPVVLISLALRNHLVEGLTMGAVKQ</sequence>
<dbReference type="InterPro" id="IPR050901">
    <property type="entry name" value="BP-dep_ABC_trans_perm"/>
</dbReference>
<feature type="transmembrane region" description="Helical" evidence="7">
    <location>
        <begin position="257"/>
        <end position="278"/>
    </location>
</feature>
<dbReference type="PANTHER" id="PTHR32243:SF18">
    <property type="entry name" value="INNER MEMBRANE ABC TRANSPORTER PERMEASE PROTEIN YCJP"/>
    <property type="match status" value="1"/>
</dbReference>
<keyword evidence="4 7" id="KW-0812">Transmembrane</keyword>